<dbReference type="GO" id="GO:0016020">
    <property type="term" value="C:membrane"/>
    <property type="evidence" value="ECO:0007669"/>
    <property type="project" value="UniProtKB-SubCell"/>
</dbReference>
<evidence type="ECO:0000256" key="1">
    <source>
        <dbReference type="ARBA" id="ARBA00004370"/>
    </source>
</evidence>
<keyword evidence="4" id="KW-0406">Ion transport</keyword>
<sequence>METTYAQALWKLIDGGMPAKKAVKQLSVRLAACGRSELLQRIGKAFARIAEREQGKKGIILTLARERDERKALHQAKDALKEMGVERRDLAVKIDDTLIGGWRLEGREKMMDASFKKHLLSIYNRATK</sequence>
<organism evidence="7 8">
    <name type="scientific">Candidatus Kaiserbacteria bacterium RIFCSPHIGHO2_01_FULL_54_36</name>
    <dbReference type="NCBI Taxonomy" id="1798482"/>
    <lineage>
        <taxon>Bacteria</taxon>
        <taxon>Candidatus Kaiseribacteriota</taxon>
    </lineage>
</organism>
<keyword evidence="2" id="KW-0813">Transport</keyword>
<evidence type="ECO:0000256" key="4">
    <source>
        <dbReference type="ARBA" id="ARBA00023065"/>
    </source>
</evidence>
<dbReference type="STRING" id="1798482.A2763_01800"/>
<reference evidence="7 8" key="1">
    <citation type="journal article" date="2016" name="Nat. Commun.">
        <title>Thousands of microbial genomes shed light on interconnected biogeochemical processes in an aquifer system.</title>
        <authorList>
            <person name="Anantharaman K."/>
            <person name="Brown C.T."/>
            <person name="Hug L.A."/>
            <person name="Sharon I."/>
            <person name="Castelle C.J."/>
            <person name="Probst A.J."/>
            <person name="Thomas B.C."/>
            <person name="Singh A."/>
            <person name="Wilkins M.J."/>
            <person name="Karaoz U."/>
            <person name="Brodie E.L."/>
            <person name="Williams K.H."/>
            <person name="Hubbard S.S."/>
            <person name="Banfield J.F."/>
        </authorList>
    </citation>
    <scope>NUCLEOTIDE SEQUENCE [LARGE SCALE GENOMIC DNA]</scope>
</reference>
<dbReference type="Pfam" id="PF00213">
    <property type="entry name" value="OSCP"/>
    <property type="match status" value="1"/>
</dbReference>
<comment type="caution">
    <text evidence="7">The sequence shown here is derived from an EMBL/GenBank/DDBJ whole genome shotgun (WGS) entry which is preliminary data.</text>
</comment>
<dbReference type="GO" id="GO:0046933">
    <property type="term" value="F:proton-transporting ATP synthase activity, rotational mechanism"/>
    <property type="evidence" value="ECO:0007669"/>
    <property type="project" value="InterPro"/>
</dbReference>
<keyword evidence="3" id="KW-0375">Hydrogen ion transport</keyword>
<dbReference type="InterPro" id="IPR000711">
    <property type="entry name" value="ATPase_OSCP/dsu"/>
</dbReference>
<evidence type="ECO:0000313" key="8">
    <source>
        <dbReference type="Proteomes" id="UP000178370"/>
    </source>
</evidence>
<protein>
    <submittedName>
        <fullName evidence="7">Uncharacterized protein</fullName>
    </submittedName>
</protein>
<keyword evidence="5" id="KW-0472">Membrane</keyword>
<evidence type="ECO:0000256" key="3">
    <source>
        <dbReference type="ARBA" id="ARBA00022781"/>
    </source>
</evidence>
<evidence type="ECO:0000313" key="7">
    <source>
        <dbReference type="EMBL" id="OGG49898.1"/>
    </source>
</evidence>
<keyword evidence="6" id="KW-0066">ATP synthesis</keyword>
<dbReference type="AlphaFoldDB" id="A0A1F6CLF3"/>
<dbReference type="EMBL" id="MFKV01000024">
    <property type="protein sequence ID" value="OGG49898.1"/>
    <property type="molecule type" value="Genomic_DNA"/>
</dbReference>
<evidence type="ECO:0000256" key="6">
    <source>
        <dbReference type="ARBA" id="ARBA00023310"/>
    </source>
</evidence>
<name>A0A1F6CLF3_9BACT</name>
<gene>
    <name evidence="7" type="ORF">A2763_01800</name>
</gene>
<comment type="subcellular location">
    <subcellularLocation>
        <location evidence="1">Membrane</location>
    </subcellularLocation>
</comment>
<evidence type="ECO:0000256" key="2">
    <source>
        <dbReference type="ARBA" id="ARBA00022448"/>
    </source>
</evidence>
<evidence type="ECO:0000256" key="5">
    <source>
        <dbReference type="ARBA" id="ARBA00023136"/>
    </source>
</evidence>
<accession>A0A1F6CLF3</accession>
<proteinExistence type="predicted"/>
<dbReference type="Proteomes" id="UP000178370">
    <property type="component" value="Unassembled WGS sequence"/>
</dbReference>